<keyword evidence="9" id="KW-0902">Two-component regulatory system</keyword>
<organism evidence="14 15">
    <name type="scientific">Bordetella genomosp. 10</name>
    <dbReference type="NCBI Taxonomy" id="1416804"/>
    <lineage>
        <taxon>Bacteria</taxon>
        <taxon>Pseudomonadati</taxon>
        <taxon>Pseudomonadota</taxon>
        <taxon>Betaproteobacteria</taxon>
        <taxon>Burkholderiales</taxon>
        <taxon>Alcaligenaceae</taxon>
        <taxon>Bordetella</taxon>
    </lineage>
</organism>
<dbReference type="Proteomes" id="UP000216020">
    <property type="component" value="Unassembled WGS sequence"/>
</dbReference>
<evidence type="ECO:0000313" key="14">
    <source>
        <dbReference type="EMBL" id="OZI37733.1"/>
    </source>
</evidence>
<keyword evidence="8 11" id="KW-1133">Transmembrane helix</keyword>
<dbReference type="GO" id="GO:0005886">
    <property type="term" value="C:plasma membrane"/>
    <property type="evidence" value="ECO:0007669"/>
    <property type="project" value="TreeGrafter"/>
</dbReference>
<evidence type="ECO:0000256" key="4">
    <source>
        <dbReference type="ARBA" id="ARBA00022553"/>
    </source>
</evidence>
<evidence type="ECO:0000256" key="5">
    <source>
        <dbReference type="ARBA" id="ARBA00022679"/>
    </source>
</evidence>
<dbReference type="SMART" id="SM00388">
    <property type="entry name" value="HisKA"/>
    <property type="match status" value="1"/>
</dbReference>
<keyword evidence="10 11" id="KW-0472">Membrane</keyword>
<evidence type="ECO:0000256" key="9">
    <source>
        <dbReference type="ARBA" id="ARBA00023012"/>
    </source>
</evidence>
<keyword evidence="5" id="KW-0808">Transferase</keyword>
<evidence type="ECO:0000259" key="13">
    <source>
        <dbReference type="PROSITE" id="PS50885"/>
    </source>
</evidence>
<evidence type="ECO:0000256" key="7">
    <source>
        <dbReference type="ARBA" id="ARBA00022777"/>
    </source>
</evidence>
<evidence type="ECO:0000256" key="1">
    <source>
        <dbReference type="ARBA" id="ARBA00000085"/>
    </source>
</evidence>
<comment type="catalytic activity">
    <reaction evidence="1">
        <text>ATP + protein L-histidine = ADP + protein N-phospho-L-histidine.</text>
        <dbReference type="EC" id="2.7.13.3"/>
    </reaction>
</comment>
<dbReference type="PROSITE" id="PS50109">
    <property type="entry name" value="HIS_KIN"/>
    <property type="match status" value="1"/>
</dbReference>
<dbReference type="InterPro" id="IPR036097">
    <property type="entry name" value="HisK_dim/P_sf"/>
</dbReference>
<accession>A0A261SN47</accession>
<dbReference type="PANTHER" id="PTHR45436">
    <property type="entry name" value="SENSOR HISTIDINE KINASE YKOH"/>
    <property type="match status" value="1"/>
</dbReference>
<dbReference type="SUPFAM" id="SSF55874">
    <property type="entry name" value="ATPase domain of HSP90 chaperone/DNA topoisomerase II/histidine kinase"/>
    <property type="match status" value="1"/>
</dbReference>
<dbReference type="Pfam" id="PF00512">
    <property type="entry name" value="HisKA"/>
    <property type="match status" value="1"/>
</dbReference>
<dbReference type="PANTHER" id="PTHR45436:SF1">
    <property type="entry name" value="SENSOR PROTEIN QSEC"/>
    <property type="match status" value="1"/>
</dbReference>
<dbReference type="InterPro" id="IPR036890">
    <property type="entry name" value="HATPase_C_sf"/>
</dbReference>
<keyword evidence="6 11" id="KW-0812">Transmembrane</keyword>
<dbReference type="InterPro" id="IPR005467">
    <property type="entry name" value="His_kinase_dom"/>
</dbReference>
<keyword evidence="15" id="KW-1185">Reference proteome</keyword>
<feature type="transmembrane region" description="Helical" evidence="11">
    <location>
        <begin position="21"/>
        <end position="39"/>
    </location>
</feature>
<dbReference type="SMART" id="SM00387">
    <property type="entry name" value="HATPase_c"/>
    <property type="match status" value="1"/>
</dbReference>
<dbReference type="SUPFAM" id="SSF47384">
    <property type="entry name" value="Homodimeric domain of signal transducing histidine kinase"/>
    <property type="match status" value="1"/>
</dbReference>
<feature type="domain" description="Histidine kinase" evidence="12">
    <location>
        <begin position="275"/>
        <end position="516"/>
    </location>
</feature>
<evidence type="ECO:0000256" key="11">
    <source>
        <dbReference type="SAM" id="Phobius"/>
    </source>
</evidence>
<dbReference type="GO" id="GO:0000155">
    <property type="term" value="F:phosphorelay sensor kinase activity"/>
    <property type="evidence" value="ECO:0007669"/>
    <property type="project" value="InterPro"/>
</dbReference>
<evidence type="ECO:0000256" key="2">
    <source>
        <dbReference type="ARBA" id="ARBA00004370"/>
    </source>
</evidence>
<dbReference type="PRINTS" id="PR00344">
    <property type="entry name" value="BCTRLSENSOR"/>
</dbReference>
<gene>
    <name evidence="14" type="ORF">CAL29_04930</name>
</gene>
<evidence type="ECO:0000313" key="15">
    <source>
        <dbReference type="Proteomes" id="UP000216020"/>
    </source>
</evidence>
<dbReference type="AlphaFoldDB" id="A0A261SN47"/>
<feature type="domain" description="HAMP" evidence="13">
    <location>
        <begin position="215"/>
        <end position="267"/>
    </location>
</feature>
<evidence type="ECO:0000256" key="8">
    <source>
        <dbReference type="ARBA" id="ARBA00022989"/>
    </source>
</evidence>
<dbReference type="Gene3D" id="3.30.565.10">
    <property type="entry name" value="Histidine kinase-like ATPase, C-terminal domain"/>
    <property type="match status" value="1"/>
</dbReference>
<reference evidence="15" key="1">
    <citation type="submission" date="2017-05" db="EMBL/GenBank/DDBJ databases">
        <title>Complete and WGS of Bordetella genogroups.</title>
        <authorList>
            <person name="Spilker T."/>
            <person name="Lipuma J."/>
        </authorList>
    </citation>
    <scope>NUCLEOTIDE SEQUENCE [LARGE SCALE GENOMIC DNA]</scope>
    <source>
        <strain evidence="15">AU16122</strain>
    </source>
</reference>
<dbReference type="CDD" id="cd00082">
    <property type="entry name" value="HisKA"/>
    <property type="match status" value="1"/>
</dbReference>
<dbReference type="Gene3D" id="1.10.287.130">
    <property type="match status" value="1"/>
</dbReference>
<sequence length="531" mass="58016">MAPRPSARAARLRLLRGRLGIRTLLFMLLLPGVVALLVIDSWNDYQTLSEITNDAYDSALLEPARVLESSIEFTADGALQVATPLYAQVMLESRAGLRKYYRIEEIDPPMPDGQAAPASAGRALLGMPDLPRPGTWPSSNGTPVFYDGVYRGDPVRLVAIVRDLYYHGIHRQVLVLIGESTSKRIEAEHAAQRQEFLRDARMLALVVLMVWWGVAWALRPLHRLRSDIRARPSDDQTPLDASGVPSEVAPLVEAVNHHIERHRRMLQEQTQFLDDASHQLRTPLAIMLTQAQYALRERDPERMREGLRGIVAQLGRSRRLTEQLLQLAHAHASQGEATPRKVLDLNDLARDVVLQHLPLAHEKQQDLGWGGMQATCGTRAIGADGDESCLTAAAPVAGSEVELHEALSNLVHNAINYAPPGARITVSVARGRQRAEVRVADNGPGLPAALRARAFERFDRAGADGGQRSSSGSGLGLAIARAYARRNGGDILLEDGEPNALGGAGLCAILWIPLLRDNPVIQGPDSIKKAD</sequence>
<evidence type="ECO:0000259" key="12">
    <source>
        <dbReference type="PROSITE" id="PS50109"/>
    </source>
</evidence>
<dbReference type="InterPro" id="IPR013727">
    <property type="entry name" value="2CSK_N"/>
</dbReference>
<dbReference type="Pfam" id="PF02518">
    <property type="entry name" value="HATPase_c"/>
    <property type="match status" value="1"/>
</dbReference>
<comment type="subcellular location">
    <subcellularLocation>
        <location evidence="2">Membrane</location>
    </subcellularLocation>
</comment>
<dbReference type="InterPro" id="IPR050428">
    <property type="entry name" value="TCS_sensor_his_kinase"/>
</dbReference>
<dbReference type="RefSeq" id="WP_256977197.1">
    <property type="nucleotide sequence ID" value="NZ_NEVM01000001.1"/>
</dbReference>
<keyword evidence="4" id="KW-0597">Phosphoprotein</keyword>
<dbReference type="InterPro" id="IPR003661">
    <property type="entry name" value="HisK_dim/P_dom"/>
</dbReference>
<evidence type="ECO:0000256" key="3">
    <source>
        <dbReference type="ARBA" id="ARBA00012438"/>
    </source>
</evidence>
<dbReference type="InterPro" id="IPR003594">
    <property type="entry name" value="HATPase_dom"/>
</dbReference>
<dbReference type="InterPro" id="IPR003660">
    <property type="entry name" value="HAMP_dom"/>
</dbReference>
<protein>
    <recommendedName>
        <fullName evidence="3">histidine kinase</fullName>
        <ecNumber evidence="3">2.7.13.3</ecNumber>
    </recommendedName>
</protein>
<dbReference type="EMBL" id="NEVM01000001">
    <property type="protein sequence ID" value="OZI37733.1"/>
    <property type="molecule type" value="Genomic_DNA"/>
</dbReference>
<dbReference type="Pfam" id="PF08521">
    <property type="entry name" value="2CSK_N"/>
    <property type="match status" value="1"/>
</dbReference>
<comment type="caution">
    <text evidence="14">The sequence shown here is derived from an EMBL/GenBank/DDBJ whole genome shotgun (WGS) entry which is preliminary data.</text>
</comment>
<evidence type="ECO:0000256" key="6">
    <source>
        <dbReference type="ARBA" id="ARBA00022692"/>
    </source>
</evidence>
<dbReference type="PROSITE" id="PS50885">
    <property type="entry name" value="HAMP"/>
    <property type="match status" value="1"/>
</dbReference>
<dbReference type="EC" id="2.7.13.3" evidence="3"/>
<evidence type="ECO:0000256" key="10">
    <source>
        <dbReference type="ARBA" id="ARBA00023136"/>
    </source>
</evidence>
<dbReference type="InterPro" id="IPR004358">
    <property type="entry name" value="Sig_transdc_His_kin-like_C"/>
</dbReference>
<keyword evidence="7 14" id="KW-0418">Kinase</keyword>
<dbReference type="CDD" id="cd00075">
    <property type="entry name" value="HATPase"/>
    <property type="match status" value="1"/>
</dbReference>
<name>A0A261SN47_9BORD</name>
<proteinExistence type="predicted"/>